<organism evidence="1 2">
    <name type="scientific">Chryseobacterium oncorhynchi</name>
    <dbReference type="NCBI Taxonomy" id="741074"/>
    <lineage>
        <taxon>Bacteria</taxon>
        <taxon>Pseudomonadati</taxon>
        <taxon>Bacteroidota</taxon>
        <taxon>Flavobacteriia</taxon>
        <taxon>Flavobacteriales</taxon>
        <taxon>Weeksellaceae</taxon>
        <taxon>Chryseobacterium group</taxon>
        <taxon>Chryseobacterium</taxon>
    </lineage>
</organism>
<dbReference type="EMBL" id="PPEI02000009">
    <property type="protein sequence ID" value="PWN60023.1"/>
    <property type="molecule type" value="Genomic_DNA"/>
</dbReference>
<sequence>MKNCKIIFSKHSGFCYQEALAELTVNDESTLNTILNLGFEREDLQSLFVEENIEYLTSDPVYFREDEPNSPEYKNKEQATVLVKKICSEKGFKIEDDYNCFDFSFPRIMFN</sequence>
<dbReference type="AlphaFoldDB" id="A0A316WI01"/>
<gene>
    <name evidence="1" type="ORF">C1638_020875</name>
</gene>
<reference evidence="1" key="1">
    <citation type="submission" date="2018-04" db="EMBL/GenBank/DDBJ databases">
        <title>Draft Genome Sequences of Chryseobacterium lactis NCTC11390T isolated from milk, Chryseobacterium oncorhynchi 701B-08T from rainbow trout, and Chryseobacterium viscerum 687B-08T from diseased fish.</title>
        <authorList>
            <person name="Jeong J.-J."/>
            <person name="Lee Y.J."/>
            <person name="Pathiraja D."/>
            <person name="Park B."/>
            <person name="Choi I.-G."/>
            <person name="Kim K.D."/>
        </authorList>
    </citation>
    <scope>NUCLEOTIDE SEQUENCE [LARGE SCALE GENOMIC DNA]</scope>
    <source>
        <strain evidence="1">701B-08</strain>
    </source>
</reference>
<dbReference type="Proteomes" id="UP000236182">
    <property type="component" value="Unassembled WGS sequence"/>
</dbReference>
<accession>A0A316WI01</accession>
<name>A0A316WI01_9FLAO</name>
<dbReference type="RefSeq" id="WP_109623868.1">
    <property type="nucleotide sequence ID" value="NZ_PPEI02000009.1"/>
</dbReference>
<comment type="caution">
    <text evidence="1">The sequence shown here is derived from an EMBL/GenBank/DDBJ whole genome shotgun (WGS) entry which is preliminary data.</text>
</comment>
<protein>
    <submittedName>
        <fullName evidence="1">Uncharacterized protein</fullName>
    </submittedName>
</protein>
<keyword evidence="2" id="KW-1185">Reference proteome</keyword>
<proteinExistence type="predicted"/>
<evidence type="ECO:0000313" key="2">
    <source>
        <dbReference type="Proteomes" id="UP000236182"/>
    </source>
</evidence>
<evidence type="ECO:0000313" key="1">
    <source>
        <dbReference type="EMBL" id="PWN60023.1"/>
    </source>
</evidence>